<dbReference type="EMBL" id="LRQT01000070">
    <property type="protein sequence ID" value="KXA63270.1"/>
    <property type="molecule type" value="Genomic_DNA"/>
</dbReference>
<comment type="caution">
    <text evidence="1">The sequence shown here is derived from an EMBL/GenBank/DDBJ whole genome shotgun (WGS) entry which is preliminary data.</text>
</comment>
<dbReference type="RefSeq" id="WP_231725531.1">
    <property type="nucleotide sequence ID" value="NZ_KQ958105.1"/>
</dbReference>
<evidence type="ECO:0000313" key="2">
    <source>
        <dbReference type="Proteomes" id="UP000070226"/>
    </source>
</evidence>
<evidence type="ECO:0000313" key="1">
    <source>
        <dbReference type="EMBL" id="KXA63270.1"/>
    </source>
</evidence>
<proteinExistence type="predicted"/>
<reference evidence="1 2" key="1">
    <citation type="submission" date="2016-01" db="EMBL/GenBank/DDBJ databases">
        <authorList>
            <person name="Oliw E.H."/>
        </authorList>
    </citation>
    <scope>NUCLEOTIDE SEQUENCE [LARGE SCALE GENOMIC DNA]</scope>
    <source>
        <strain evidence="1 2">CMW7756B</strain>
    </source>
</reference>
<dbReference type="PATRIC" id="fig|39777.7.peg.1327"/>
<dbReference type="Proteomes" id="UP000070226">
    <property type="component" value="Unassembled WGS sequence"/>
</dbReference>
<accession>A0A133S3T7</accession>
<dbReference type="AlphaFoldDB" id="A0A133S3T7"/>
<feature type="non-terminal residue" evidence="1">
    <location>
        <position position="1"/>
    </location>
</feature>
<organism evidence="1">
    <name type="scientific">Veillonella atypica</name>
    <dbReference type="NCBI Taxonomy" id="39777"/>
    <lineage>
        <taxon>Bacteria</taxon>
        <taxon>Bacillati</taxon>
        <taxon>Bacillota</taxon>
        <taxon>Negativicutes</taxon>
        <taxon>Veillonellales</taxon>
        <taxon>Veillonellaceae</taxon>
        <taxon>Veillonella</taxon>
    </lineage>
</organism>
<sequence>HIYNKNEKITLLKNQFVLFYTTETNPIESKKVQIKTKGHKETIELTPNLRIGHTNVIVSKNTISSFIAK</sequence>
<protein>
    <submittedName>
        <fullName evidence="1">Uncharacterized protein</fullName>
    </submittedName>
</protein>
<name>A0A133S3T7_9FIRM</name>
<gene>
    <name evidence="1" type="ORF">HMPREF3233_01363</name>
</gene>